<dbReference type="Gene3D" id="3.40.50.850">
    <property type="entry name" value="Isochorismatase-like"/>
    <property type="match status" value="1"/>
</dbReference>
<dbReference type="SUPFAM" id="SSF52499">
    <property type="entry name" value="Isochorismatase-like hydrolases"/>
    <property type="match status" value="1"/>
</dbReference>
<keyword evidence="4" id="KW-1185">Reference proteome</keyword>
<gene>
    <name evidence="3" type="ORF">LZC95_06845</name>
</gene>
<dbReference type="RefSeq" id="WP_394847172.1">
    <property type="nucleotide sequence ID" value="NZ_CP089982.1"/>
</dbReference>
<dbReference type="PRINTS" id="PR01398">
    <property type="entry name" value="ISCHRISMTASE"/>
</dbReference>
<dbReference type="Pfam" id="PF00857">
    <property type="entry name" value="Isochorismatase"/>
    <property type="match status" value="1"/>
</dbReference>
<name>A0ABZ2KD09_9BACT</name>
<dbReference type="PANTHER" id="PTHR43540:SF3">
    <property type="entry name" value="ENTEROBACTIN SYNTHASE COMPONENT B"/>
    <property type="match status" value="1"/>
</dbReference>
<evidence type="ECO:0000313" key="3">
    <source>
        <dbReference type="EMBL" id="WXA96555.1"/>
    </source>
</evidence>
<dbReference type="PANTHER" id="PTHR43540">
    <property type="entry name" value="PEROXYUREIDOACRYLATE/UREIDOACRYLATE AMIDOHYDROLASE-RELATED"/>
    <property type="match status" value="1"/>
</dbReference>
<dbReference type="Proteomes" id="UP001379533">
    <property type="component" value="Chromosome"/>
</dbReference>
<dbReference type="InterPro" id="IPR016291">
    <property type="entry name" value="Isochorismatase"/>
</dbReference>
<reference evidence="3 4" key="1">
    <citation type="submission" date="2021-12" db="EMBL/GenBank/DDBJ databases">
        <title>Discovery of the Pendulisporaceae a myxobacterial family with distinct sporulation behavior and unique specialized metabolism.</title>
        <authorList>
            <person name="Garcia R."/>
            <person name="Popoff A."/>
            <person name="Bader C.D."/>
            <person name="Loehr J."/>
            <person name="Walesch S."/>
            <person name="Walt C."/>
            <person name="Boldt J."/>
            <person name="Bunk B."/>
            <person name="Haeckl F.J.F.P.J."/>
            <person name="Gunesch A.P."/>
            <person name="Birkelbach J."/>
            <person name="Nuebel U."/>
            <person name="Pietschmann T."/>
            <person name="Bach T."/>
            <person name="Mueller R."/>
        </authorList>
    </citation>
    <scope>NUCLEOTIDE SEQUENCE [LARGE SCALE GENOMIC DNA]</scope>
    <source>
        <strain evidence="3 4">MSr12523</strain>
    </source>
</reference>
<proteinExistence type="predicted"/>
<dbReference type="InterPro" id="IPR000868">
    <property type="entry name" value="Isochorismatase-like_dom"/>
</dbReference>
<evidence type="ECO:0000313" key="4">
    <source>
        <dbReference type="Proteomes" id="UP001379533"/>
    </source>
</evidence>
<feature type="domain" description="Isochorismatase-like" evidence="2">
    <location>
        <begin position="31"/>
        <end position="203"/>
    </location>
</feature>
<protein>
    <submittedName>
        <fullName evidence="3">Isochorismatase family protein</fullName>
    </submittedName>
</protein>
<dbReference type="InterPro" id="IPR050272">
    <property type="entry name" value="Isochorismatase-like_hydrls"/>
</dbReference>
<organism evidence="3 4">
    <name type="scientific">Pendulispora brunnea</name>
    <dbReference type="NCBI Taxonomy" id="2905690"/>
    <lineage>
        <taxon>Bacteria</taxon>
        <taxon>Pseudomonadati</taxon>
        <taxon>Myxococcota</taxon>
        <taxon>Myxococcia</taxon>
        <taxon>Myxococcales</taxon>
        <taxon>Sorangiineae</taxon>
        <taxon>Pendulisporaceae</taxon>
        <taxon>Pendulispora</taxon>
    </lineage>
</organism>
<evidence type="ECO:0000256" key="1">
    <source>
        <dbReference type="ARBA" id="ARBA00022801"/>
    </source>
</evidence>
<keyword evidence="1" id="KW-0378">Hydrolase</keyword>
<dbReference type="EMBL" id="CP089982">
    <property type="protein sequence ID" value="WXA96555.1"/>
    <property type="molecule type" value="Genomic_DNA"/>
</dbReference>
<evidence type="ECO:0000259" key="2">
    <source>
        <dbReference type="Pfam" id="PF00857"/>
    </source>
</evidence>
<dbReference type="InterPro" id="IPR036380">
    <property type="entry name" value="Isochorismatase-like_sf"/>
</dbReference>
<sequence>MGIPRIKYYDAPTKVDLVRSPLPWKVEPDRAALLVHDMQNYFLRPYESDVFVNKMVANIDAIRRICHALDIPTFYTAQSGGQSAGMRGLLLDFWGEGMPKGAAQAIVQGLEPVEGKDQVLEKHRYSAFVKSDLLERLAQQRRNQLIICGVYAHIGCQVTATDAFMADIKPFFVADALGDFSLERHEMALRYVAHCSGKVVTTSQVLNELV</sequence>
<accession>A0ABZ2KD09</accession>